<comment type="caution">
    <text evidence="2">The sequence shown here is derived from an EMBL/GenBank/DDBJ whole genome shotgun (WGS) entry which is preliminary data.</text>
</comment>
<dbReference type="EMBL" id="BSXW01000823">
    <property type="protein sequence ID" value="GMF30249.1"/>
    <property type="molecule type" value="Genomic_DNA"/>
</dbReference>
<dbReference type="OrthoDB" id="259598at2759"/>
<dbReference type="Proteomes" id="UP001165083">
    <property type="component" value="Unassembled WGS sequence"/>
</dbReference>
<feature type="region of interest" description="Disordered" evidence="1">
    <location>
        <begin position="28"/>
        <end position="54"/>
    </location>
</feature>
<accession>A0A9W6X3X1</accession>
<organism evidence="2 3">
    <name type="scientific">Phytophthora lilii</name>
    <dbReference type="NCBI Taxonomy" id="2077276"/>
    <lineage>
        <taxon>Eukaryota</taxon>
        <taxon>Sar</taxon>
        <taxon>Stramenopiles</taxon>
        <taxon>Oomycota</taxon>
        <taxon>Peronosporomycetes</taxon>
        <taxon>Peronosporales</taxon>
        <taxon>Peronosporaceae</taxon>
        <taxon>Phytophthora</taxon>
    </lineage>
</organism>
<sequence>MVRDENRAGLIVAVVGIKAAVKFANEGRRTSDQEFAGNDVPATDYPQQKPCGCSQGSTELTKAISDLSRQLSQMSSALIGKISSVEDRLGRLESQVHDVWTAVEEQGEMARKSSSAHASIVADNASRSDGEQPSPADVNKRRTLDVETPCAWPPQPSVFERY</sequence>
<evidence type="ECO:0000313" key="2">
    <source>
        <dbReference type="EMBL" id="GMF30249.1"/>
    </source>
</evidence>
<gene>
    <name evidence="2" type="ORF">Plil01_001289400</name>
</gene>
<dbReference type="AlphaFoldDB" id="A0A9W6X3X1"/>
<name>A0A9W6X3X1_9STRA</name>
<reference evidence="2" key="1">
    <citation type="submission" date="2023-04" db="EMBL/GenBank/DDBJ databases">
        <title>Phytophthora lilii NBRC 32176.</title>
        <authorList>
            <person name="Ichikawa N."/>
            <person name="Sato H."/>
            <person name="Tonouchi N."/>
        </authorList>
    </citation>
    <scope>NUCLEOTIDE SEQUENCE</scope>
    <source>
        <strain evidence="2">NBRC 32176</strain>
    </source>
</reference>
<proteinExistence type="predicted"/>
<evidence type="ECO:0000313" key="3">
    <source>
        <dbReference type="Proteomes" id="UP001165083"/>
    </source>
</evidence>
<protein>
    <submittedName>
        <fullName evidence="2">Unnamed protein product</fullName>
    </submittedName>
</protein>
<keyword evidence="3" id="KW-1185">Reference proteome</keyword>
<evidence type="ECO:0000256" key="1">
    <source>
        <dbReference type="SAM" id="MobiDB-lite"/>
    </source>
</evidence>
<feature type="region of interest" description="Disordered" evidence="1">
    <location>
        <begin position="107"/>
        <end position="162"/>
    </location>
</feature>